<proteinExistence type="predicted"/>
<protein>
    <submittedName>
        <fullName evidence="1">Uncharacterized protein</fullName>
    </submittedName>
</protein>
<keyword evidence="2" id="KW-1185">Reference proteome</keyword>
<gene>
    <name evidence="1" type="ORF">CA13_55940</name>
</gene>
<dbReference type="AlphaFoldDB" id="A0A5C5ZA84"/>
<organism evidence="1 2">
    <name type="scientific">Novipirellula herctigrandis</name>
    <dbReference type="NCBI Taxonomy" id="2527986"/>
    <lineage>
        <taxon>Bacteria</taxon>
        <taxon>Pseudomonadati</taxon>
        <taxon>Planctomycetota</taxon>
        <taxon>Planctomycetia</taxon>
        <taxon>Pirellulales</taxon>
        <taxon>Pirellulaceae</taxon>
        <taxon>Novipirellula</taxon>
    </lineage>
</organism>
<comment type="caution">
    <text evidence="1">The sequence shown here is derived from an EMBL/GenBank/DDBJ whole genome shotgun (WGS) entry which is preliminary data.</text>
</comment>
<accession>A0A5C5ZA84</accession>
<dbReference type="EMBL" id="SJPJ01000001">
    <property type="protein sequence ID" value="TWT84118.1"/>
    <property type="molecule type" value="Genomic_DNA"/>
</dbReference>
<dbReference type="Proteomes" id="UP000315010">
    <property type="component" value="Unassembled WGS sequence"/>
</dbReference>
<evidence type="ECO:0000313" key="2">
    <source>
        <dbReference type="Proteomes" id="UP000315010"/>
    </source>
</evidence>
<sequence length="90" mass="9667">MTSAEIVPFFSQHPGLARYGFLSMENTGWGSCPNSQRLRSDRVHAADVFSDAFDVSEIMLLGDDTCGACIGFDPVAPTHSELTSDGKSLP</sequence>
<evidence type="ECO:0000313" key="1">
    <source>
        <dbReference type="EMBL" id="TWT84118.1"/>
    </source>
</evidence>
<name>A0A5C5ZA84_9BACT</name>
<reference evidence="1 2" key="1">
    <citation type="submission" date="2019-02" db="EMBL/GenBank/DDBJ databases">
        <title>Deep-cultivation of Planctomycetes and their phenomic and genomic characterization uncovers novel biology.</title>
        <authorList>
            <person name="Wiegand S."/>
            <person name="Jogler M."/>
            <person name="Boedeker C."/>
            <person name="Pinto D."/>
            <person name="Vollmers J."/>
            <person name="Rivas-Marin E."/>
            <person name="Kohn T."/>
            <person name="Peeters S.H."/>
            <person name="Heuer A."/>
            <person name="Rast P."/>
            <person name="Oberbeckmann S."/>
            <person name="Bunk B."/>
            <person name="Jeske O."/>
            <person name="Meyerdierks A."/>
            <person name="Storesund J.E."/>
            <person name="Kallscheuer N."/>
            <person name="Luecker S."/>
            <person name="Lage O.M."/>
            <person name="Pohl T."/>
            <person name="Merkel B.J."/>
            <person name="Hornburger P."/>
            <person name="Mueller R.-W."/>
            <person name="Bruemmer F."/>
            <person name="Labrenz M."/>
            <person name="Spormann A.M."/>
            <person name="Op Den Camp H."/>
            <person name="Overmann J."/>
            <person name="Amann R."/>
            <person name="Jetten M.S.M."/>
            <person name="Mascher T."/>
            <person name="Medema M.H."/>
            <person name="Devos D.P."/>
            <person name="Kaster A.-K."/>
            <person name="Ovreas L."/>
            <person name="Rohde M."/>
            <person name="Galperin M.Y."/>
            <person name="Jogler C."/>
        </authorList>
    </citation>
    <scope>NUCLEOTIDE SEQUENCE [LARGE SCALE GENOMIC DNA]</scope>
    <source>
        <strain evidence="1 2">CA13</strain>
    </source>
</reference>